<keyword evidence="2" id="KW-0472">Membrane</keyword>
<feature type="signal peptide" evidence="3">
    <location>
        <begin position="1"/>
        <end position="25"/>
    </location>
</feature>
<keyword evidence="2" id="KW-0812">Transmembrane</keyword>
<keyword evidence="5" id="KW-1185">Reference proteome</keyword>
<accession>A0A0S4J5W1</accession>
<feature type="transmembrane region" description="Helical" evidence="2">
    <location>
        <begin position="508"/>
        <end position="532"/>
    </location>
</feature>
<keyword evidence="3" id="KW-0732">Signal</keyword>
<evidence type="ECO:0000256" key="1">
    <source>
        <dbReference type="SAM" id="MobiDB-lite"/>
    </source>
</evidence>
<sequence length="539" mass="56101">MTQTLPLHVMCLFATVFYVVVRVEAATGTFGTNLVQGGDSTVSGASNFWGRTSDCEMKGSDFSVDGGWTVFKDYDCYMTQSIDITFARNYLLNLGGRVMISMQGYIQGRNPDYASLTLTLLECTSGNEMYTLGGNQLTSSSWQTYMWGMRLPPNICKLGVQLYLRNHAPDGDVPSANTISVILTGTPATHSAPLAVTETATNEETPTSTFSITLENTQTATLSLDITPTQTLSPEKSTTAATASHSQSTELSETGHSNSRTFTNSSSPPSGSRSRDSNTLSISPTNSSTPTASTTASLSQSRSPTLSISTSASPIVSYSASQSNSASTSADGRTATATAVTFTGNYSETVGQLTLTRTLLLTASKIFHSKTNRHSPTATLSFNETTGTTALAQTNASSTPTFITPVVSTSASVLPLRTATPLPNATMTLTFIVPPPATQAPVSLVAETALTSVTTAAILAAASSAAGPASMQAIMFQASCGEGGSAIGSAGARSSTMYLVSPFIGDSFAMVGGNIGLMFGFLLLHVCVLMVARCTALGK</sequence>
<feature type="compositionally biased region" description="Low complexity" evidence="1">
    <location>
        <begin position="237"/>
        <end position="249"/>
    </location>
</feature>
<gene>
    <name evidence="4" type="ORF">BSAL_82425</name>
</gene>
<name>A0A0S4J5W1_BODSA</name>
<dbReference type="Proteomes" id="UP000051952">
    <property type="component" value="Unassembled WGS sequence"/>
</dbReference>
<dbReference type="VEuPathDB" id="TriTrypDB:BSAL_82425"/>
<evidence type="ECO:0000313" key="5">
    <source>
        <dbReference type="Proteomes" id="UP000051952"/>
    </source>
</evidence>
<feature type="region of interest" description="Disordered" evidence="1">
    <location>
        <begin position="230"/>
        <end position="312"/>
    </location>
</feature>
<feature type="compositionally biased region" description="Polar residues" evidence="1">
    <location>
        <begin position="250"/>
        <end position="264"/>
    </location>
</feature>
<protein>
    <submittedName>
        <fullName evidence="4">Membrane-associated protein, putative</fullName>
    </submittedName>
</protein>
<evidence type="ECO:0000256" key="3">
    <source>
        <dbReference type="SAM" id="SignalP"/>
    </source>
</evidence>
<feature type="non-terminal residue" evidence="4">
    <location>
        <position position="539"/>
    </location>
</feature>
<organism evidence="4 5">
    <name type="scientific">Bodo saltans</name>
    <name type="common">Flagellated protozoan</name>
    <dbReference type="NCBI Taxonomy" id="75058"/>
    <lineage>
        <taxon>Eukaryota</taxon>
        <taxon>Discoba</taxon>
        <taxon>Euglenozoa</taxon>
        <taxon>Kinetoplastea</taxon>
        <taxon>Metakinetoplastina</taxon>
        <taxon>Eubodonida</taxon>
        <taxon>Bodonidae</taxon>
        <taxon>Bodo</taxon>
    </lineage>
</organism>
<dbReference type="EMBL" id="CYKH01000909">
    <property type="protein sequence ID" value="CUG64113.1"/>
    <property type="molecule type" value="Genomic_DNA"/>
</dbReference>
<reference evidence="5" key="1">
    <citation type="submission" date="2015-09" db="EMBL/GenBank/DDBJ databases">
        <authorList>
            <consortium name="Pathogen Informatics"/>
        </authorList>
    </citation>
    <scope>NUCLEOTIDE SEQUENCE [LARGE SCALE GENOMIC DNA]</scope>
    <source>
        <strain evidence="5">Lake Konstanz</strain>
    </source>
</reference>
<evidence type="ECO:0000313" key="4">
    <source>
        <dbReference type="EMBL" id="CUG64113.1"/>
    </source>
</evidence>
<dbReference type="AlphaFoldDB" id="A0A0S4J5W1"/>
<keyword evidence="2" id="KW-1133">Transmembrane helix</keyword>
<feature type="compositionally biased region" description="Low complexity" evidence="1">
    <location>
        <begin position="265"/>
        <end position="303"/>
    </location>
</feature>
<feature type="chain" id="PRO_5006621925" evidence="3">
    <location>
        <begin position="26"/>
        <end position="539"/>
    </location>
</feature>
<proteinExistence type="predicted"/>
<evidence type="ECO:0000256" key="2">
    <source>
        <dbReference type="SAM" id="Phobius"/>
    </source>
</evidence>